<evidence type="ECO:0000256" key="4">
    <source>
        <dbReference type="ARBA" id="ARBA00023136"/>
    </source>
</evidence>
<protein>
    <submittedName>
        <fullName evidence="7">Holin</fullName>
    </submittedName>
</protein>
<evidence type="ECO:0000256" key="3">
    <source>
        <dbReference type="ARBA" id="ARBA00022989"/>
    </source>
</evidence>
<evidence type="ECO:0000313" key="7">
    <source>
        <dbReference type="EMBL" id="MVP00863.1"/>
    </source>
</evidence>
<keyword evidence="3 6" id="KW-1133">Transmembrane helix</keyword>
<keyword evidence="8" id="KW-1185">Reference proteome</keyword>
<dbReference type="RefSeq" id="WP_157336733.1">
    <property type="nucleotide sequence ID" value="NZ_RHLK01000008.1"/>
</dbReference>
<evidence type="ECO:0000256" key="5">
    <source>
        <dbReference type="ARBA" id="ARBA00023600"/>
    </source>
</evidence>
<feature type="transmembrane region" description="Helical" evidence="6">
    <location>
        <begin position="59"/>
        <end position="78"/>
    </location>
</feature>
<dbReference type="Proteomes" id="UP000490800">
    <property type="component" value="Unassembled WGS sequence"/>
</dbReference>
<dbReference type="Pfam" id="PF05105">
    <property type="entry name" value="Phage_holin_4_1"/>
    <property type="match status" value="1"/>
</dbReference>
<proteinExistence type="inferred from homology"/>
<gene>
    <name evidence="7" type="ORF">EDM21_15235</name>
</gene>
<evidence type="ECO:0000313" key="8">
    <source>
        <dbReference type="Proteomes" id="UP000490800"/>
    </source>
</evidence>
<evidence type="ECO:0000256" key="6">
    <source>
        <dbReference type="SAM" id="Phobius"/>
    </source>
</evidence>
<sequence>MNQSIAGGLTAFAASVITFAFGGWSDLIKLLLVAIAIDYITGVAAVLKEKSGLNSNVGFWGLAKKGFMLLVILLSHRIDVLMQTDVIMNAAIYFYLMNELISITENYGRLGLPLPKKIKNIIADLKNKNDKN</sequence>
<reference evidence="7 8" key="1">
    <citation type="journal article" date="2019" name="Microorganisms">
        <title>Paenibacillus lutrae sp. nov., A Chitinolytic Species Isolated from A River Otter in Castril Natural Park, Granada, Spain.</title>
        <authorList>
            <person name="Rodriguez M."/>
            <person name="Reina J.C."/>
            <person name="Bejar V."/>
            <person name="Llamas I."/>
        </authorList>
    </citation>
    <scope>NUCLEOTIDE SEQUENCE [LARGE SCALE GENOMIC DNA]</scope>
    <source>
        <strain evidence="7 8">N10</strain>
    </source>
</reference>
<dbReference type="GO" id="GO:0016020">
    <property type="term" value="C:membrane"/>
    <property type="evidence" value="ECO:0007669"/>
    <property type="project" value="UniProtKB-SubCell"/>
</dbReference>
<dbReference type="OrthoDB" id="88184at2"/>
<keyword evidence="2 6" id="KW-0812">Transmembrane</keyword>
<comment type="subcellular location">
    <subcellularLocation>
        <location evidence="1">Membrane</location>
        <topology evidence="1">Multi-pass membrane protein</topology>
    </subcellularLocation>
</comment>
<dbReference type="NCBIfam" id="TIGR01593">
    <property type="entry name" value="holin_tox_secr"/>
    <property type="match status" value="1"/>
</dbReference>
<dbReference type="AlphaFoldDB" id="A0A7X3K079"/>
<comment type="caution">
    <text evidence="7">The sequence shown here is derived from an EMBL/GenBank/DDBJ whole genome shotgun (WGS) entry which is preliminary data.</text>
</comment>
<feature type="transmembrane region" description="Helical" evidence="6">
    <location>
        <begin position="30"/>
        <end position="47"/>
    </location>
</feature>
<evidence type="ECO:0000256" key="1">
    <source>
        <dbReference type="ARBA" id="ARBA00004141"/>
    </source>
</evidence>
<organism evidence="7 8">
    <name type="scientific">Paenibacillus lutrae</name>
    <dbReference type="NCBI Taxonomy" id="2078573"/>
    <lineage>
        <taxon>Bacteria</taxon>
        <taxon>Bacillati</taxon>
        <taxon>Bacillota</taxon>
        <taxon>Bacilli</taxon>
        <taxon>Bacillales</taxon>
        <taxon>Paenibacillaceae</taxon>
        <taxon>Paenibacillus</taxon>
    </lineage>
</organism>
<dbReference type="EMBL" id="RHLK01000008">
    <property type="protein sequence ID" value="MVP00863.1"/>
    <property type="molecule type" value="Genomic_DNA"/>
</dbReference>
<accession>A0A7X3K079</accession>
<keyword evidence="4 6" id="KW-0472">Membrane</keyword>
<comment type="similarity">
    <text evidence="5">Belongs to the bacteriophage holin family. Cp-1 holin subfamily.</text>
</comment>
<evidence type="ECO:0000256" key="2">
    <source>
        <dbReference type="ARBA" id="ARBA00022692"/>
    </source>
</evidence>
<name>A0A7X3K079_9BACL</name>
<dbReference type="InterPro" id="IPR006480">
    <property type="entry name" value="Phage_holin_4_1"/>
</dbReference>